<gene>
    <name evidence="1" type="ORF">AMECASPLE_026092</name>
</gene>
<protein>
    <submittedName>
        <fullName evidence="1">Uncharacterized protein</fullName>
    </submittedName>
</protein>
<comment type="caution">
    <text evidence="1">The sequence shown here is derived from an EMBL/GenBank/DDBJ whole genome shotgun (WGS) entry which is preliminary data.</text>
</comment>
<keyword evidence="2" id="KW-1185">Reference proteome</keyword>
<sequence length="105" mass="11703">MAVGPNRSLLEARRNTLEKLEDVIGECRGRNITLGPKRMGGLLTEGVSLERTLLLFKNSSVLLSLKAYMTLLVKHHTLHNHQVRPAKPALNYTGVGRQVITLYGR</sequence>
<proteinExistence type="predicted"/>
<reference evidence="1 2" key="1">
    <citation type="submission" date="2021-06" db="EMBL/GenBank/DDBJ databases">
        <authorList>
            <person name="Palmer J.M."/>
        </authorList>
    </citation>
    <scope>NUCLEOTIDE SEQUENCE [LARGE SCALE GENOMIC DNA]</scope>
    <source>
        <strain evidence="1 2">AS_MEX2019</strain>
        <tissue evidence="1">Muscle</tissue>
    </source>
</reference>
<evidence type="ECO:0000313" key="1">
    <source>
        <dbReference type="EMBL" id="MEQ2300493.1"/>
    </source>
</evidence>
<dbReference type="EMBL" id="JAHRIP010049657">
    <property type="protein sequence ID" value="MEQ2300493.1"/>
    <property type="molecule type" value="Genomic_DNA"/>
</dbReference>
<evidence type="ECO:0000313" key="2">
    <source>
        <dbReference type="Proteomes" id="UP001469553"/>
    </source>
</evidence>
<accession>A0ABV0Z2S8</accession>
<organism evidence="1 2">
    <name type="scientific">Ameca splendens</name>
    <dbReference type="NCBI Taxonomy" id="208324"/>
    <lineage>
        <taxon>Eukaryota</taxon>
        <taxon>Metazoa</taxon>
        <taxon>Chordata</taxon>
        <taxon>Craniata</taxon>
        <taxon>Vertebrata</taxon>
        <taxon>Euteleostomi</taxon>
        <taxon>Actinopterygii</taxon>
        <taxon>Neopterygii</taxon>
        <taxon>Teleostei</taxon>
        <taxon>Neoteleostei</taxon>
        <taxon>Acanthomorphata</taxon>
        <taxon>Ovalentaria</taxon>
        <taxon>Atherinomorphae</taxon>
        <taxon>Cyprinodontiformes</taxon>
        <taxon>Goodeidae</taxon>
        <taxon>Ameca</taxon>
    </lineage>
</organism>
<dbReference type="Proteomes" id="UP001469553">
    <property type="component" value="Unassembled WGS sequence"/>
</dbReference>
<name>A0ABV0Z2S8_9TELE</name>